<dbReference type="InterPro" id="IPR055414">
    <property type="entry name" value="LRR_R13L4/SHOC2-like"/>
</dbReference>
<dbReference type="Gene3D" id="3.80.10.10">
    <property type="entry name" value="Ribonuclease Inhibitor"/>
    <property type="match status" value="1"/>
</dbReference>
<dbReference type="EMBL" id="NKQK01000018">
    <property type="protein sequence ID" value="PSS04740.1"/>
    <property type="molecule type" value="Genomic_DNA"/>
</dbReference>
<name>A0A2R6QA20_ACTCC</name>
<protein>
    <submittedName>
        <fullName evidence="4">Disease resistance RPP13-like protein</fullName>
    </submittedName>
</protein>
<evidence type="ECO:0000259" key="3">
    <source>
        <dbReference type="Pfam" id="PF23598"/>
    </source>
</evidence>
<dbReference type="SUPFAM" id="SSF52047">
    <property type="entry name" value="RNI-like"/>
    <property type="match status" value="1"/>
</dbReference>
<dbReference type="PANTHER" id="PTHR47186">
    <property type="entry name" value="LEUCINE-RICH REPEAT-CONTAINING PROTEIN 57"/>
    <property type="match status" value="1"/>
</dbReference>
<keyword evidence="1" id="KW-0677">Repeat</keyword>
<dbReference type="STRING" id="1590841.A0A2R6QA20"/>
<dbReference type="FunCoup" id="A0A2R6QA20">
    <property type="interactions" value="856"/>
</dbReference>
<sequence>MLYWWIGEGFVGTPEKKAEQVAGERTNQREITEEQLPNELSEKLEPTAEDSANEVFNELLAKGFLEPFSEKRTLKVLVNKCKMHPFVRAAVVILARRAKFFDFDSEGKLTNSFSSSYRACLLADKNLYEKQDMNSIHTLLNVDQTNLEFQKHMNNLHMLFNVDQTILEFQKPERFSMMKNINIFCLGRWQSSPRHHIEVEDTNFLEGFKNMKHLKFLSLQGISRIMELPTSISKLVNLTILDLKACPNLEEIPKEIGLLKCLTHLDMSECYLLVNMPKEISTLVELQVLKGFVVGTLNLKGKNTCTLEQLANLPKLRKLSIYTGRKDFPDPSELKILSKFKVLRKLTIEWGGDSQGKLDNDSNREEVAEKPMEAEAKQPENEGEGQSTGEKSIPTEAPQPENASEGNSMPAEATQPGNEGEGKSIDSEGIVPENGTEGKSTTEVSKQENHEDANTKNQVNAEDSTATPATTNRCNCFTLATKKGLKNVKRTITRRSGKEAWAYAPPELPIQLEKLDLQCYPKPCAPEWLKAKKLQKVKKLYIRGGKLRDVGQFDCDERSKWKVEILRLKFLKELDMDWRETQELFPNLIYLEKVRCPKLTLFPCDEYGVWIKRT</sequence>
<dbReference type="InterPro" id="IPR032675">
    <property type="entry name" value="LRR_dom_sf"/>
</dbReference>
<dbReference type="AlphaFoldDB" id="A0A2R6QA20"/>
<feature type="compositionally biased region" description="Basic and acidic residues" evidence="2">
    <location>
        <begin position="445"/>
        <end position="454"/>
    </location>
</feature>
<evidence type="ECO:0000256" key="1">
    <source>
        <dbReference type="ARBA" id="ARBA00022737"/>
    </source>
</evidence>
<comment type="caution">
    <text evidence="4">The sequence shown here is derived from an EMBL/GenBank/DDBJ whole genome shotgun (WGS) entry which is preliminary data.</text>
</comment>
<dbReference type="Pfam" id="PF23598">
    <property type="entry name" value="LRR_14"/>
    <property type="match status" value="1"/>
</dbReference>
<dbReference type="PANTHER" id="PTHR47186:SF54">
    <property type="entry name" value="DISEASE RESISTANCE RPP13-LIKE PROTEIN 4"/>
    <property type="match status" value="1"/>
</dbReference>
<feature type="region of interest" description="Disordered" evidence="2">
    <location>
        <begin position="352"/>
        <end position="471"/>
    </location>
</feature>
<feature type="compositionally biased region" description="Basic and acidic residues" evidence="2">
    <location>
        <begin position="356"/>
        <end position="380"/>
    </location>
</feature>
<evidence type="ECO:0000256" key="2">
    <source>
        <dbReference type="SAM" id="MobiDB-lite"/>
    </source>
</evidence>
<dbReference type="Proteomes" id="UP000241394">
    <property type="component" value="Chromosome LG18"/>
</dbReference>
<reference evidence="5" key="2">
    <citation type="journal article" date="2018" name="BMC Genomics">
        <title>A manually annotated Actinidia chinensis var. chinensis (kiwifruit) genome highlights the challenges associated with draft genomes and gene prediction in plants.</title>
        <authorList>
            <person name="Pilkington S.M."/>
            <person name="Crowhurst R."/>
            <person name="Hilario E."/>
            <person name="Nardozza S."/>
            <person name="Fraser L."/>
            <person name="Peng Y."/>
            <person name="Gunaseelan K."/>
            <person name="Simpson R."/>
            <person name="Tahir J."/>
            <person name="Deroles S.C."/>
            <person name="Templeton K."/>
            <person name="Luo Z."/>
            <person name="Davy M."/>
            <person name="Cheng C."/>
            <person name="McNeilage M."/>
            <person name="Scaglione D."/>
            <person name="Liu Y."/>
            <person name="Zhang Q."/>
            <person name="Datson P."/>
            <person name="De Silva N."/>
            <person name="Gardiner S.E."/>
            <person name="Bassett H."/>
            <person name="Chagne D."/>
            <person name="McCallum J."/>
            <person name="Dzierzon H."/>
            <person name="Deng C."/>
            <person name="Wang Y.Y."/>
            <person name="Barron L."/>
            <person name="Manako K."/>
            <person name="Bowen J."/>
            <person name="Foster T.M."/>
            <person name="Erridge Z.A."/>
            <person name="Tiffin H."/>
            <person name="Waite C.N."/>
            <person name="Davies K.M."/>
            <person name="Grierson E.P."/>
            <person name="Laing W.A."/>
            <person name="Kirk R."/>
            <person name="Chen X."/>
            <person name="Wood M."/>
            <person name="Montefiori M."/>
            <person name="Brummell D.A."/>
            <person name="Schwinn K.E."/>
            <person name="Catanach A."/>
            <person name="Fullerton C."/>
            <person name="Li D."/>
            <person name="Meiyalaghan S."/>
            <person name="Nieuwenhuizen N."/>
            <person name="Read N."/>
            <person name="Prakash R."/>
            <person name="Hunter D."/>
            <person name="Zhang H."/>
            <person name="McKenzie M."/>
            <person name="Knabel M."/>
            <person name="Harris A."/>
            <person name="Allan A.C."/>
            <person name="Gleave A."/>
            <person name="Chen A."/>
            <person name="Janssen B.J."/>
            <person name="Plunkett B."/>
            <person name="Ampomah-Dwamena C."/>
            <person name="Voogd C."/>
            <person name="Leif D."/>
            <person name="Lafferty D."/>
            <person name="Souleyre E.J.F."/>
            <person name="Varkonyi-Gasic E."/>
            <person name="Gambi F."/>
            <person name="Hanley J."/>
            <person name="Yao J.L."/>
            <person name="Cheung J."/>
            <person name="David K.M."/>
            <person name="Warren B."/>
            <person name="Marsh K."/>
            <person name="Snowden K.C."/>
            <person name="Lin-Wang K."/>
            <person name="Brian L."/>
            <person name="Martinez-Sanchez M."/>
            <person name="Wang M."/>
            <person name="Ileperuma N."/>
            <person name="Macnee N."/>
            <person name="Campin R."/>
            <person name="McAtee P."/>
            <person name="Drummond R.S.M."/>
            <person name="Espley R.V."/>
            <person name="Ireland H.S."/>
            <person name="Wu R."/>
            <person name="Atkinson R.G."/>
            <person name="Karunairetnam S."/>
            <person name="Bulley S."/>
            <person name="Chunkath S."/>
            <person name="Hanley Z."/>
            <person name="Storey R."/>
            <person name="Thrimawithana A.H."/>
            <person name="Thomson S."/>
            <person name="David C."/>
            <person name="Testolin R."/>
            <person name="Huang H."/>
            <person name="Hellens R.P."/>
            <person name="Schaffer R.J."/>
        </authorList>
    </citation>
    <scope>NUCLEOTIDE SEQUENCE [LARGE SCALE GENOMIC DNA]</scope>
    <source>
        <strain evidence="5">cv. Red5</strain>
    </source>
</reference>
<proteinExistence type="predicted"/>
<gene>
    <name evidence="4" type="ORF">CEY00_Acc20598</name>
</gene>
<dbReference type="OMA" id="QIDIRQM"/>
<keyword evidence="5" id="KW-1185">Reference proteome</keyword>
<evidence type="ECO:0000313" key="4">
    <source>
        <dbReference type="EMBL" id="PSS04740.1"/>
    </source>
</evidence>
<organism evidence="4 5">
    <name type="scientific">Actinidia chinensis var. chinensis</name>
    <name type="common">Chinese soft-hair kiwi</name>
    <dbReference type="NCBI Taxonomy" id="1590841"/>
    <lineage>
        <taxon>Eukaryota</taxon>
        <taxon>Viridiplantae</taxon>
        <taxon>Streptophyta</taxon>
        <taxon>Embryophyta</taxon>
        <taxon>Tracheophyta</taxon>
        <taxon>Spermatophyta</taxon>
        <taxon>Magnoliopsida</taxon>
        <taxon>eudicotyledons</taxon>
        <taxon>Gunneridae</taxon>
        <taxon>Pentapetalae</taxon>
        <taxon>asterids</taxon>
        <taxon>Ericales</taxon>
        <taxon>Actinidiaceae</taxon>
        <taxon>Actinidia</taxon>
    </lineage>
</organism>
<dbReference type="InParanoid" id="A0A2R6QA20"/>
<feature type="compositionally biased region" description="Polar residues" evidence="2">
    <location>
        <begin position="455"/>
        <end position="471"/>
    </location>
</feature>
<dbReference type="Gramene" id="PSS04740">
    <property type="protein sequence ID" value="PSS04740"/>
    <property type="gene ID" value="CEY00_Acc20598"/>
</dbReference>
<reference evidence="4 5" key="1">
    <citation type="submission" date="2017-07" db="EMBL/GenBank/DDBJ databases">
        <title>An improved, manually edited Actinidia chinensis var. chinensis (kiwifruit) genome highlights the challenges associated with draft genomes and gene prediction in plants.</title>
        <authorList>
            <person name="Pilkington S."/>
            <person name="Crowhurst R."/>
            <person name="Hilario E."/>
            <person name="Nardozza S."/>
            <person name="Fraser L."/>
            <person name="Peng Y."/>
            <person name="Gunaseelan K."/>
            <person name="Simpson R."/>
            <person name="Tahir J."/>
            <person name="Deroles S."/>
            <person name="Templeton K."/>
            <person name="Luo Z."/>
            <person name="Davy M."/>
            <person name="Cheng C."/>
            <person name="Mcneilage M."/>
            <person name="Scaglione D."/>
            <person name="Liu Y."/>
            <person name="Zhang Q."/>
            <person name="Datson P."/>
            <person name="De Silva N."/>
            <person name="Gardiner S."/>
            <person name="Bassett H."/>
            <person name="Chagne D."/>
            <person name="Mccallum J."/>
            <person name="Dzierzon H."/>
            <person name="Deng C."/>
            <person name="Wang Y.-Y."/>
            <person name="Barron N."/>
            <person name="Manako K."/>
            <person name="Bowen J."/>
            <person name="Foster T."/>
            <person name="Erridge Z."/>
            <person name="Tiffin H."/>
            <person name="Waite C."/>
            <person name="Davies K."/>
            <person name="Grierson E."/>
            <person name="Laing W."/>
            <person name="Kirk R."/>
            <person name="Chen X."/>
            <person name="Wood M."/>
            <person name="Montefiori M."/>
            <person name="Brummell D."/>
            <person name="Schwinn K."/>
            <person name="Catanach A."/>
            <person name="Fullerton C."/>
            <person name="Li D."/>
            <person name="Meiyalaghan S."/>
            <person name="Nieuwenhuizen N."/>
            <person name="Read N."/>
            <person name="Prakash R."/>
            <person name="Hunter D."/>
            <person name="Zhang H."/>
            <person name="Mckenzie M."/>
            <person name="Knabel M."/>
            <person name="Harris A."/>
            <person name="Allan A."/>
            <person name="Chen A."/>
            <person name="Janssen B."/>
            <person name="Plunkett B."/>
            <person name="Dwamena C."/>
            <person name="Voogd C."/>
            <person name="Leif D."/>
            <person name="Lafferty D."/>
            <person name="Souleyre E."/>
            <person name="Varkonyi-Gasic E."/>
            <person name="Gambi F."/>
            <person name="Hanley J."/>
            <person name="Yao J.-L."/>
            <person name="Cheung J."/>
            <person name="David K."/>
            <person name="Warren B."/>
            <person name="Marsh K."/>
            <person name="Snowden K."/>
            <person name="Lin-Wang K."/>
            <person name="Brian L."/>
            <person name="Martinez-Sanchez M."/>
            <person name="Wang M."/>
            <person name="Ileperuma N."/>
            <person name="Macnee N."/>
            <person name="Campin R."/>
            <person name="Mcatee P."/>
            <person name="Drummond R."/>
            <person name="Espley R."/>
            <person name="Ireland H."/>
            <person name="Wu R."/>
            <person name="Atkinson R."/>
            <person name="Karunairetnam S."/>
            <person name="Bulley S."/>
            <person name="Chunkath S."/>
            <person name="Hanley Z."/>
            <person name="Storey R."/>
            <person name="Thrimawithana A."/>
            <person name="Thomson S."/>
            <person name="David C."/>
            <person name="Testolin R."/>
        </authorList>
    </citation>
    <scope>NUCLEOTIDE SEQUENCE [LARGE SCALE GENOMIC DNA]</scope>
    <source>
        <strain evidence="5">cv. Red5</strain>
        <tissue evidence="4">Young leaf</tissue>
    </source>
</reference>
<evidence type="ECO:0000313" key="5">
    <source>
        <dbReference type="Proteomes" id="UP000241394"/>
    </source>
</evidence>
<dbReference type="OrthoDB" id="1110401at2759"/>
<accession>A0A2R6QA20</accession>
<feature type="domain" description="Disease resistance R13L4/SHOC-2-like LRR" evidence="3">
    <location>
        <begin position="199"/>
        <end position="356"/>
    </location>
</feature>